<name>A0ABT1SCL6_9FIRM</name>
<protein>
    <recommendedName>
        <fullName evidence="1">DUF6906 domain-containing protein</fullName>
    </recommendedName>
</protein>
<comment type="caution">
    <text evidence="2">The sequence shown here is derived from an EMBL/GenBank/DDBJ whole genome shotgun (WGS) entry which is preliminary data.</text>
</comment>
<accession>A0ABT1SCL6</accession>
<dbReference type="EMBL" id="JANGAC010000010">
    <property type="protein sequence ID" value="MCQ4924112.1"/>
    <property type="molecule type" value="Genomic_DNA"/>
</dbReference>
<dbReference type="Proteomes" id="UP001524478">
    <property type="component" value="Unassembled WGS sequence"/>
</dbReference>
<dbReference type="RefSeq" id="WP_256311935.1">
    <property type="nucleotide sequence ID" value="NZ_JANGAC010000010.1"/>
</dbReference>
<sequence>MKHGRRPTRAQKIKLKELGLVPENWLIVREDAKEFLLENKKSGKSRTLKKEKF</sequence>
<keyword evidence="3" id="KW-1185">Reference proteome</keyword>
<evidence type="ECO:0000313" key="3">
    <source>
        <dbReference type="Proteomes" id="UP001524478"/>
    </source>
</evidence>
<organism evidence="2 3">
    <name type="scientific">Tissierella carlieri</name>
    <dbReference type="NCBI Taxonomy" id="689904"/>
    <lineage>
        <taxon>Bacteria</taxon>
        <taxon>Bacillati</taxon>
        <taxon>Bacillota</taxon>
        <taxon>Tissierellia</taxon>
        <taxon>Tissierellales</taxon>
        <taxon>Tissierellaceae</taxon>
        <taxon>Tissierella</taxon>
    </lineage>
</organism>
<feature type="domain" description="DUF6906" evidence="1">
    <location>
        <begin position="1"/>
        <end position="50"/>
    </location>
</feature>
<proteinExistence type="predicted"/>
<dbReference type="Pfam" id="PF21847">
    <property type="entry name" value="DUF6906"/>
    <property type="match status" value="1"/>
</dbReference>
<gene>
    <name evidence="2" type="ORF">NE686_13500</name>
</gene>
<evidence type="ECO:0000313" key="2">
    <source>
        <dbReference type="EMBL" id="MCQ4924112.1"/>
    </source>
</evidence>
<evidence type="ECO:0000259" key="1">
    <source>
        <dbReference type="Pfam" id="PF21847"/>
    </source>
</evidence>
<reference evidence="2 3" key="1">
    <citation type="submission" date="2022-06" db="EMBL/GenBank/DDBJ databases">
        <title>Isolation of gut microbiota from human fecal samples.</title>
        <authorList>
            <person name="Pamer E.G."/>
            <person name="Barat B."/>
            <person name="Waligurski E."/>
            <person name="Medina S."/>
            <person name="Paddock L."/>
            <person name="Mostad J."/>
        </authorList>
    </citation>
    <scope>NUCLEOTIDE SEQUENCE [LARGE SCALE GENOMIC DNA]</scope>
    <source>
        <strain evidence="2 3">DFI.7.95</strain>
    </source>
</reference>
<dbReference type="InterPro" id="IPR054201">
    <property type="entry name" value="DUF6906"/>
</dbReference>